<evidence type="ECO:0000256" key="2">
    <source>
        <dbReference type="ARBA" id="ARBA00022801"/>
    </source>
</evidence>
<accession>A0A0P6WZN1</accession>
<name>A0A0P6WZN1_9CHLR</name>
<gene>
    <name evidence="5" type="ORF">ADN00_15615</name>
</gene>
<dbReference type="EMBL" id="LGCL01000039">
    <property type="protein sequence ID" value="KPL72300.1"/>
    <property type="molecule type" value="Genomic_DNA"/>
</dbReference>
<reference evidence="5 6" key="1">
    <citation type="submission" date="2015-07" db="EMBL/GenBank/DDBJ databases">
        <title>Genome sequence of Ornatilinea apprima DSM 23815.</title>
        <authorList>
            <person name="Hemp J."/>
            <person name="Ward L.M."/>
            <person name="Pace L.A."/>
            <person name="Fischer W.W."/>
        </authorList>
    </citation>
    <scope>NUCLEOTIDE SEQUENCE [LARGE SCALE GENOMIC DNA]</scope>
    <source>
        <strain evidence="5 6">P3M-1</strain>
    </source>
</reference>
<dbReference type="Pfam" id="PF00929">
    <property type="entry name" value="RNase_T"/>
    <property type="match status" value="1"/>
</dbReference>
<feature type="domain" description="Exonuclease" evidence="4">
    <location>
        <begin position="10"/>
        <end position="182"/>
    </location>
</feature>
<sequence>MAKDLVSCSNAVFFDTETTGFGMDAEIVEITALDNEGKTMLDTLVKPLKPIPPEVSQITHITNEMVAFAPSLQSLKNALEFTFSRKVWVAYNASFDVRMFYQSHQISGIRFAPNFFAVYDAMLIVSNILQMPNPYGGFKWVKLGEAAKLLQVDLGDADLHRAKADTTLMLQILYKISKLERVE</sequence>
<evidence type="ECO:0000259" key="4">
    <source>
        <dbReference type="SMART" id="SM00479"/>
    </source>
</evidence>
<evidence type="ECO:0000256" key="1">
    <source>
        <dbReference type="ARBA" id="ARBA00022722"/>
    </source>
</evidence>
<dbReference type="PANTHER" id="PTHR30231:SF4">
    <property type="entry name" value="PROTEIN NEN2"/>
    <property type="match status" value="1"/>
</dbReference>
<dbReference type="SMART" id="SM00479">
    <property type="entry name" value="EXOIII"/>
    <property type="match status" value="1"/>
</dbReference>
<dbReference type="InterPro" id="IPR036397">
    <property type="entry name" value="RNaseH_sf"/>
</dbReference>
<dbReference type="CDD" id="cd06127">
    <property type="entry name" value="DEDDh"/>
    <property type="match status" value="1"/>
</dbReference>
<keyword evidence="2" id="KW-0378">Hydrolase</keyword>
<dbReference type="GO" id="GO:0003676">
    <property type="term" value="F:nucleic acid binding"/>
    <property type="evidence" value="ECO:0007669"/>
    <property type="project" value="InterPro"/>
</dbReference>
<keyword evidence="6" id="KW-1185">Reference proteome</keyword>
<dbReference type="PANTHER" id="PTHR30231">
    <property type="entry name" value="DNA POLYMERASE III SUBUNIT EPSILON"/>
    <property type="match status" value="1"/>
</dbReference>
<dbReference type="Gene3D" id="3.30.420.10">
    <property type="entry name" value="Ribonuclease H-like superfamily/Ribonuclease H"/>
    <property type="match status" value="1"/>
</dbReference>
<keyword evidence="1" id="KW-0540">Nuclease</keyword>
<dbReference type="InterPro" id="IPR012337">
    <property type="entry name" value="RNaseH-like_sf"/>
</dbReference>
<dbReference type="AlphaFoldDB" id="A0A0P6WZN1"/>
<evidence type="ECO:0000313" key="5">
    <source>
        <dbReference type="EMBL" id="KPL72300.1"/>
    </source>
</evidence>
<protein>
    <recommendedName>
        <fullName evidence="4">Exonuclease domain-containing protein</fullName>
    </recommendedName>
</protein>
<proteinExistence type="predicted"/>
<dbReference type="Proteomes" id="UP000050417">
    <property type="component" value="Unassembled WGS sequence"/>
</dbReference>
<evidence type="ECO:0000256" key="3">
    <source>
        <dbReference type="ARBA" id="ARBA00022839"/>
    </source>
</evidence>
<evidence type="ECO:0000313" key="6">
    <source>
        <dbReference type="Proteomes" id="UP000050417"/>
    </source>
</evidence>
<dbReference type="STRING" id="1134406.ADN00_15615"/>
<keyword evidence="3" id="KW-0269">Exonuclease</keyword>
<organism evidence="5 6">
    <name type="scientific">Ornatilinea apprima</name>
    <dbReference type="NCBI Taxonomy" id="1134406"/>
    <lineage>
        <taxon>Bacteria</taxon>
        <taxon>Bacillati</taxon>
        <taxon>Chloroflexota</taxon>
        <taxon>Anaerolineae</taxon>
        <taxon>Anaerolineales</taxon>
        <taxon>Anaerolineaceae</taxon>
        <taxon>Ornatilinea</taxon>
    </lineage>
</organism>
<dbReference type="SUPFAM" id="SSF53098">
    <property type="entry name" value="Ribonuclease H-like"/>
    <property type="match status" value="1"/>
</dbReference>
<dbReference type="InterPro" id="IPR013520">
    <property type="entry name" value="Ribonucl_H"/>
</dbReference>
<comment type="caution">
    <text evidence="5">The sequence shown here is derived from an EMBL/GenBank/DDBJ whole genome shotgun (WGS) entry which is preliminary data.</text>
</comment>
<dbReference type="GO" id="GO:0008408">
    <property type="term" value="F:3'-5' exonuclease activity"/>
    <property type="evidence" value="ECO:0007669"/>
    <property type="project" value="TreeGrafter"/>
</dbReference>